<keyword evidence="1" id="KW-0472">Membrane</keyword>
<reference evidence="2 3" key="1">
    <citation type="submission" date="2020-02" db="EMBL/GenBank/DDBJ databases">
        <authorList>
            <person name="Zheng R.K."/>
            <person name="Sun C.M."/>
        </authorList>
    </citation>
    <scope>NUCLEOTIDE SEQUENCE [LARGE SCALE GENOMIC DNA]</scope>
    <source>
        <strain evidence="3">zrk13</strain>
    </source>
</reference>
<dbReference type="AlphaFoldDB" id="A0A7L7KSR3"/>
<feature type="transmembrane region" description="Helical" evidence="1">
    <location>
        <begin position="86"/>
        <end position="104"/>
    </location>
</feature>
<dbReference type="RefSeq" id="WP_258878439.1">
    <property type="nucleotide sequence ID" value="NZ_CP048914.1"/>
</dbReference>
<accession>A0A7L7KSR3</accession>
<evidence type="ECO:0000313" key="3">
    <source>
        <dbReference type="Proteomes" id="UP000514720"/>
    </source>
</evidence>
<keyword evidence="1" id="KW-1133">Transmembrane helix</keyword>
<feature type="transmembrane region" description="Helical" evidence="1">
    <location>
        <begin position="61"/>
        <end position="80"/>
    </location>
</feature>
<dbReference type="EMBL" id="CP048914">
    <property type="protein sequence ID" value="QMS84818.1"/>
    <property type="molecule type" value="Genomic_DNA"/>
</dbReference>
<dbReference type="KEGG" id="xcl:G4Z02_03300"/>
<name>A0A7L7KSR3_9MOLU</name>
<evidence type="ECO:0000313" key="2">
    <source>
        <dbReference type="EMBL" id="QMS84818.1"/>
    </source>
</evidence>
<dbReference type="Proteomes" id="UP000514720">
    <property type="component" value="Chromosome"/>
</dbReference>
<keyword evidence="1" id="KW-0812">Transmembrane</keyword>
<gene>
    <name evidence="2" type="ORF">G4Z02_03300</name>
</gene>
<feature type="transmembrane region" description="Helical" evidence="1">
    <location>
        <begin position="32"/>
        <end position="49"/>
    </location>
</feature>
<protein>
    <submittedName>
        <fullName evidence="2">Uncharacterized protein</fullName>
    </submittedName>
</protein>
<keyword evidence="3" id="KW-1185">Reference proteome</keyword>
<organism evidence="2 3">
    <name type="scientific">Candidatus Xianfuyuplasma coldseepsis</name>
    <dbReference type="NCBI Taxonomy" id="2782163"/>
    <lineage>
        <taxon>Bacteria</taxon>
        <taxon>Bacillati</taxon>
        <taxon>Mycoplasmatota</taxon>
        <taxon>Mollicutes</taxon>
        <taxon>Candidatus Izemoplasmatales</taxon>
        <taxon>Candidatus Izemoplasmataceae</taxon>
        <taxon>Candidatus Xianfuyuplasma</taxon>
    </lineage>
</organism>
<feature type="transmembrane region" description="Helical" evidence="1">
    <location>
        <begin position="124"/>
        <end position="140"/>
    </location>
</feature>
<proteinExistence type="predicted"/>
<sequence>MNLKLPFIIYELTIIVNLIFYLLLFIEGTATVAISMFVIHVFLGHFILLKSENVQDVISLFWMYTLNIMLFSFILVMTPIFSGDDVTFYILTVVELIAVGYGVYYLKQLVTSEKQLLMDVQPKLYWIFIAVVALNALLTLI</sequence>
<evidence type="ECO:0000256" key="1">
    <source>
        <dbReference type="SAM" id="Phobius"/>
    </source>
</evidence>
<feature type="transmembrane region" description="Helical" evidence="1">
    <location>
        <begin position="7"/>
        <end position="26"/>
    </location>
</feature>